<evidence type="ECO:0000313" key="4">
    <source>
        <dbReference type="EMBL" id="AIS92920.1"/>
    </source>
</evidence>
<feature type="domain" description="4'-phosphopantetheinyl transferase" evidence="3">
    <location>
        <begin position="127"/>
        <end position="203"/>
    </location>
</feature>
<dbReference type="GO" id="GO:0019878">
    <property type="term" value="P:lysine biosynthetic process via aminoadipic acid"/>
    <property type="evidence" value="ECO:0007669"/>
    <property type="project" value="TreeGrafter"/>
</dbReference>
<dbReference type="InterPro" id="IPR037143">
    <property type="entry name" value="4-PPantetheinyl_Trfase_dom_sf"/>
</dbReference>
<dbReference type="PANTHER" id="PTHR12215">
    <property type="entry name" value="PHOSPHOPANTETHEINE TRANSFERASE"/>
    <property type="match status" value="1"/>
</dbReference>
<gene>
    <name evidence="4" type="primary">daw8</name>
</gene>
<keyword evidence="2 4" id="KW-0808">Transferase</keyword>
<dbReference type="Pfam" id="PF01648">
    <property type="entry name" value="ACPS"/>
    <property type="match status" value="1"/>
</dbReference>
<proteinExistence type="inferred from homology"/>
<reference evidence="4" key="1">
    <citation type="journal article" date="2014" name="J. Biotechnol.">
        <title>A highly unusual polyketide synthase directs dawenol polyene biosynthesis in Stigmatella aurantiaca.</title>
        <authorList>
            <person name="Osswald C."/>
            <person name="Zaburannyi N."/>
            <person name="Burgard C."/>
            <person name="Hoffmann T."/>
            <person name="Wenzel S.C."/>
            <person name="Muller R."/>
        </authorList>
    </citation>
    <scope>NUCLEOTIDE SEQUENCE</scope>
    <source>
        <strain evidence="4">Sg a15</strain>
    </source>
</reference>
<dbReference type="SUPFAM" id="SSF56214">
    <property type="entry name" value="4'-phosphopantetheinyl transferase"/>
    <property type="match status" value="2"/>
</dbReference>
<dbReference type="GO" id="GO:0008897">
    <property type="term" value="F:holo-[acyl-carrier-protein] synthase activity"/>
    <property type="evidence" value="ECO:0007669"/>
    <property type="project" value="InterPro"/>
</dbReference>
<dbReference type="PANTHER" id="PTHR12215:SF10">
    <property type="entry name" value="L-AMINOADIPATE-SEMIALDEHYDE DEHYDROGENASE-PHOSPHOPANTETHEINYL TRANSFERASE"/>
    <property type="match status" value="1"/>
</dbReference>
<dbReference type="InterPro" id="IPR050559">
    <property type="entry name" value="P-Pant_transferase_sf"/>
</dbReference>
<accession>A0A097DC62</accession>
<evidence type="ECO:0000256" key="1">
    <source>
        <dbReference type="ARBA" id="ARBA00010990"/>
    </source>
</evidence>
<sequence>MLMPGGPRITFAVMPQAPVRRAWETHPQGIIPRVLTQAEVAVSGMHPLLERRVAHLAGRIAAKFALVHHLRTHGHPLEARDIGITQRMAGPEEGRPVAQLPAGVPSCDLSITHSHGLAVAAATGRGRIGIDLERASPRSSALIEEAFTQVEQDWLSRCELLHDRTSDERWNLGWCIKEALVKCTGHGLRASLQHVTFSGWTDQGAVSVPLPALTDEAGALARCITLHTPRTSSAPLTGLLALGRGYAFAALHDLSEDGAT</sequence>
<dbReference type="AlphaFoldDB" id="A0A097DC62"/>
<evidence type="ECO:0000259" key="3">
    <source>
        <dbReference type="Pfam" id="PF01648"/>
    </source>
</evidence>
<evidence type="ECO:0000256" key="2">
    <source>
        <dbReference type="ARBA" id="ARBA00022679"/>
    </source>
</evidence>
<dbReference type="GO" id="GO:0000287">
    <property type="term" value="F:magnesium ion binding"/>
    <property type="evidence" value="ECO:0007669"/>
    <property type="project" value="InterPro"/>
</dbReference>
<name>A0A097DC62_STIAU</name>
<protein>
    <submittedName>
        <fullName evidence="4">4'-phosphopantetheinyl transferase</fullName>
    </submittedName>
</protein>
<dbReference type="InterPro" id="IPR008278">
    <property type="entry name" value="4-PPantetheinyl_Trfase_dom"/>
</dbReference>
<organism evidence="4">
    <name type="scientific">Stigmatella aurantiaca Sg a15</name>
    <dbReference type="NCBI Taxonomy" id="675526"/>
    <lineage>
        <taxon>Bacteria</taxon>
        <taxon>Pseudomonadati</taxon>
        <taxon>Myxococcota</taxon>
        <taxon>Myxococcia</taxon>
        <taxon>Myxococcales</taxon>
        <taxon>Cystobacterineae</taxon>
        <taxon>Archangiaceae</taxon>
        <taxon>Stigmatella</taxon>
    </lineage>
</organism>
<dbReference type="Gene3D" id="3.90.470.20">
    <property type="entry name" value="4'-phosphopantetheinyl transferase domain"/>
    <property type="match status" value="2"/>
</dbReference>
<comment type="similarity">
    <text evidence="1">Belongs to the P-Pant transferase superfamily. Gsp/Sfp/HetI/AcpT family.</text>
</comment>
<dbReference type="GO" id="GO:0005829">
    <property type="term" value="C:cytosol"/>
    <property type="evidence" value="ECO:0007669"/>
    <property type="project" value="TreeGrafter"/>
</dbReference>
<dbReference type="EMBL" id="KJ682629">
    <property type="protein sequence ID" value="AIS92920.1"/>
    <property type="molecule type" value="Genomic_DNA"/>
</dbReference>